<dbReference type="Proteomes" id="UP001165561">
    <property type="component" value="Unassembled WGS sequence"/>
</dbReference>
<dbReference type="Gene3D" id="3.40.30.10">
    <property type="entry name" value="Glutaredoxin"/>
    <property type="match status" value="1"/>
</dbReference>
<keyword evidence="5" id="KW-1185">Reference proteome</keyword>
<keyword evidence="2" id="KW-1133">Transmembrane helix</keyword>
<evidence type="ECO:0000256" key="2">
    <source>
        <dbReference type="SAM" id="Phobius"/>
    </source>
</evidence>
<organism evidence="4 5">
    <name type="scientific">Georgenia halotolerans</name>
    <dbReference type="NCBI Taxonomy" id="3028317"/>
    <lineage>
        <taxon>Bacteria</taxon>
        <taxon>Bacillati</taxon>
        <taxon>Actinomycetota</taxon>
        <taxon>Actinomycetes</taxon>
        <taxon>Micrococcales</taxon>
        <taxon>Bogoriellaceae</taxon>
        <taxon>Georgenia</taxon>
    </lineage>
</organism>
<feature type="compositionally biased region" description="Basic and acidic residues" evidence="1">
    <location>
        <begin position="9"/>
        <end position="26"/>
    </location>
</feature>
<feature type="transmembrane region" description="Helical" evidence="2">
    <location>
        <begin position="37"/>
        <end position="58"/>
    </location>
</feature>
<feature type="region of interest" description="Disordered" evidence="1">
    <location>
        <begin position="1"/>
        <end position="26"/>
    </location>
</feature>
<dbReference type="InterPro" id="IPR012336">
    <property type="entry name" value="Thioredoxin-like_fold"/>
</dbReference>
<evidence type="ECO:0000313" key="5">
    <source>
        <dbReference type="Proteomes" id="UP001165561"/>
    </source>
</evidence>
<dbReference type="InterPro" id="IPR036249">
    <property type="entry name" value="Thioredoxin-like_sf"/>
</dbReference>
<name>A0ABT5TXD5_9MICO</name>
<gene>
    <name evidence="4" type="ORF">PU560_09695</name>
</gene>
<accession>A0ABT5TXD5</accession>
<dbReference type="Pfam" id="PF13462">
    <property type="entry name" value="Thioredoxin_4"/>
    <property type="match status" value="1"/>
</dbReference>
<evidence type="ECO:0000313" key="4">
    <source>
        <dbReference type="EMBL" id="MDD9206736.1"/>
    </source>
</evidence>
<sequence length="269" mass="28742">MSSSNTRMTKAERRDAAREKARQLRAEQVKREKRNRMLVIGGVVAFLVVVAIAVYSIVSAGTQPEIEQVETVPANTSVEDGGISFGESLTAGTSNEGAPEISVYQDYTCVYCSQFEELNGEDVAELAESGEATFVVHPIALLDRSGNFSAYSGRSTHAAGVVADQAPEQFLAANEALFDLYDEARDAGGEEPGAAEIRQALTDAGIPEEVAVEATPEDIAEGTFYDWVRATTEQASQDGISGTPTVYVEGEVFEGWTEEGALAEAVRNS</sequence>
<keyword evidence="2" id="KW-0472">Membrane</keyword>
<dbReference type="EMBL" id="JARACI010000963">
    <property type="protein sequence ID" value="MDD9206736.1"/>
    <property type="molecule type" value="Genomic_DNA"/>
</dbReference>
<keyword evidence="2" id="KW-0812">Transmembrane</keyword>
<reference evidence="4" key="1">
    <citation type="submission" date="2023-02" db="EMBL/GenBank/DDBJ databases">
        <title>Georgenia sp.10Sc9-8, isolated from a soil sample collected from the Taklamakan desert.</title>
        <authorList>
            <person name="Liu S."/>
        </authorList>
    </citation>
    <scope>NUCLEOTIDE SEQUENCE</scope>
    <source>
        <strain evidence="4">10Sc9-8</strain>
    </source>
</reference>
<protein>
    <submittedName>
        <fullName evidence="4">Thioredoxin domain-containing protein</fullName>
    </submittedName>
</protein>
<comment type="caution">
    <text evidence="4">The sequence shown here is derived from an EMBL/GenBank/DDBJ whole genome shotgun (WGS) entry which is preliminary data.</text>
</comment>
<evidence type="ECO:0000259" key="3">
    <source>
        <dbReference type="Pfam" id="PF13462"/>
    </source>
</evidence>
<evidence type="ECO:0000256" key="1">
    <source>
        <dbReference type="SAM" id="MobiDB-lite"/>
    </source>
</evidence>
<dbReference type="SUPFAM" id="SSF52833">
    <property type="entry name" value="Thioredoxin-like"/>
    <property type="match status" value="1"/>
</dbReference>
<proteinExistence type="predicted"/>
<feature type="domain" description="Thioredoxin-like fold" evidence="3">
    <location>
        <begin position="96"/>
        <end position="261"/>
    </location>
</feature>